<dbReference type="Gene3D" id="3.10.10.10">
    <property type="entry name" value="HIV Type 1 Reverse Transcriptase, subunit A, domain 1"/>
    <property type="match status" value="1"/>
</dbReference>
<dbReference type="Proteomes" id="UP000606786">
    <property type="component" value="Unassembled WGS sequence"/>
</dbReference>
<organism evidence="2 3">
    <name type="scientific">Ceratitis capitata</name>
    <name type="common">Mediterranean fruit fly</name>
    <name type="synonym">Tephritis capitata</name>
    <dbReference type="NCBI Taxonomy" id="7213"/>
    <lineage>
        <taxon>Eukaryota</taxon>
        <taxon>Metazoa</taxon>
        <taxon>Ecdysozoa</taxon>
        <taxon>Arthropoda</taxon>
        <taxon>Hexapoda</taxon>
        <taxon>Insecta</taxon>
        <taxon>Pterygota</taxon>
        <taxon>Neoptera</taxon>
        <taxon>Endopterygota</taxon>
        <taxon>Diptera</taxon>
        <taxon>Brachycera</taxon>
        <taxon>Muscomorpha</taxon>
        <taxon>Tephritoidea</taxon>
        <taxon>Tephritidae</taxon>
        <taxon>Ceratitis</taxon>
        <taxon>Ceratitis</taxon>
    </lineage>
</organism>
<proteinExistence type="predicted"/>
<reference evidence="2" key="1">
    <citation type="submission" date="2020-11" db="EMBL/GenBank/DDBJ databases">
        <authorList>
            <person name="Whitehead M."/>
        </authorList>
    </citation>
    <scope>NUCLEOTIDE SEQUENCE</scope>
    <source>
        <strain evidence="2">EGII</strain>
    </source>
</reference>
<evidence type="ECO:0000313" key="3">
    <source>
        <dbReference type="Proteomes" id="UP000606786"/>
    </source>
</evidence>
<sequence length="233" mass="26099">MFSSVLQMLQTNNNVSELKEQEGQERKSTLADSSATSYGRSNFSVKEVAETIPKFDPINDSSISDEQFVGRVESTNEEGNISITKYRRRTKALSGYYRILIKESSRKYTVFITTEGLYEFKHMPFGLKMSWHSFKVSSSKLKTVCNQRRDQLYELLIAGTSYYGGLDHFVFGVGVALGCERGREGRRLDDTERTNGQIDGRTLSGLGGAAKLESARHHGCVSEMRKEGGDDST</sequence>
<accession>A0A811URI4</accession>
<dbReference type="AlphaFoldDB" id="A0A811URI4"/>
<dbReference type="SUPFAM" id="SSF56672">
    <property type="entry name" value="DNA/RNA polymerases"/>
    <property type="match status" value="1"/>
</dbReference>
<evidence type="ECO:0000256" key="1">
    <source>
        <dbReference type="SAM" id="MobiDB-lite"/>
    </source>
</evidence>
<comment type="caution">
    <text evidence="2">The sequence shown here is derived from an EMBL/GenBank/DDBJ whole genome shotgun (WGS) entry which is preliminary data.</text>
</comment>
<evidence type="ECO:0000313" key="2">
    <source>
        <dbReference type="EMBL" id="CAD7001324.1"/>
    </source>
</evidence>
<dbReference type="InterPro" id="IPR043502">
    <property type="entry name" value="DNA/RNA_pol_sf"/>
</dbReference>
<dbReference type="OrthoDB" id="8069525at2759"/>
<dbReference type="GO" id="GO:0071897">
    <property type="term" value="P:DNA biosynthetic process"/>
    <property type="evidence" value="ECO:0007669"/>
    <property type="project" value="UniProtKB-ARBA"/>
</dbReference>
<dbReference type="EMBL" id="CAJHJT010000023">
    <property type="protein sequence ID" value="CAD7001324.1"/>
    <property type="molecule type" value="Genomic_DNA"/>
</dbReference>
<name>A0A811URI4_CERCA</name>
<feature type="region of interest" description="Disordered" evidence="1">
    <location>
        <begin position="15"/>
        <end position="37"/>
    </location>
</feature>
<protein>
    <submittedName>
        <fullName evidence="2">(Mediterranean fruit fly) hypothetical protein</fullName>
    </submittedName>
</protein>
<keyword evidence="3" id="KW-1185">Reference proteome</keyword>
<feature type="compositionally biased region" description="Basic and acidic residues" evidence="1">
    <location>
        <begin position="17"/>
        <end position="29"/>
    </location>
</feature>
<gene>
    <name evidence="2" type="ORF">CCAP1982_LOCUS9821</name>
</gene>